<keyword evidence="3" id="KW-0902">Two-component regulatory system</keyword>
<dbReference type="FunFam" id="3.40.50.300:FF:000006">
    <property type="entry name" value="DNA-binding transcriptional regulator NtrC"/>
    <property type="match status" value="1"/>
</dbReference>
<evidence type="ECO:0000256" key="9">
    <source>
        <dbReference type="SAM" id="MobiDB-lite"/>
    </source>
</evidence>
<keyword evidence="4" id="KW-0805">Transcription regulation</keyword>
<dbReference type="InterPro" id="IPR003593">
    <property type="entry name" value="AAA+_ATPase"/>
</dbReference>
<dbReference type="InterPro" id="IPR025662">
    <property type="entry name" value="Sigma_54_int_dom_ATP-bd_1"/>
</dbReference>
<dbReference type="NCBIfam" id="TIGR00229">
    <property type="entry name" value="sensory_box"/>
    <property type="match status" value="1"/>
</dbReference>
<dbReference type="PROSITE" id="PS50045">
    <property type="entry name" value="SIGMA54_INTERACT_4"/>
    <property type="match status" value="1"/>
</dbReference>
<dbReference type="STRING" id="631454.N177_3030"/>
<dbReference type="Pfam" id="PF00158">
    <property type="entry name" value="Sigma54_activat"/>
    <property type="match status" value="1"/>
</dbReference>
<reference evidence="12 13" key="1">
    <citation type="journal article" date="2014" name="Genome Announc.">
        <title>Draft Genome Sequence of Lutibaculum baratangense Strain AMV1T, Isolated from a Mud Volcano in Andamans, India.</title>
        <authorList>
            <person name="Singh A."/>
            <person name="Sreenivas A."/>
            <person name="Sathyanarayana Reddy G."/>
            <person name="Pinnaka A.K."/>
            <person name="Shivaji S."/>
        </authorList>
    </citation>
    <scope>NUCLEOTIDE SEQUENCE [LARGE SCALE GENOMIC DNA]</scope>
    <source>
        <strain evidence="12 13">AMV1</strain>
    </source>
</reference>
<proteinExistence type="predicted"/>
<dbReference type="PROSITE" id="PS00688">
    <property type="entry name" value="SIGMA54_INTERACT_3"/>
    <property type="match status" value="1"/>
</dbReference>
<dbReference type="SUPFAM" id="SSF52540">
    <property type="entry name" value="P-loop containing nucleoside triphosphate hydrolases"/>
    <property type="match status" value="1"/>
</dbReference>
<dbReference type="CDD" id="cd00009">
    <property type="entry name" value="AAA"/>
    <property type="match status" value="1"/>
</dbReference>
<dbReference type="PANTHER" id="PTHR32071">
    <property type="entry name" value="TRANSCRIPTIONAL REGULATORY PROTEIN"/>
    <property type="match status" value="1"/>
</dbReference>
<dbReference type="EMBL" id="AWXZ01000038">
    <property type="protein sequence ID" value="ESR23800.1"/>
    <property type="molecule type" value="Genomic_DNA"/>
</dbReference>
<accession>V4RKL3</accession>
<dbReference type="SMART" id="SM00382">
    <property type="entry name" value="AAA"/>
    <property type="match status" value="1"/>
</dbReference>
<keyword evidence="5" id="KW-0238">DNA-binding</keyword>
<dbReference type="InterPro" id="IPR058031">
    <property type="entry name" value="AAA_lid_NorR"/>
</dbReference>
<dbReference type="PATRIC" id="fig|631454.5.peg.2994"/>
<feature type="domain" description="PAS" evidence="11">
    <location>
        <begin position="93"/>
        <end position="138"/>
    </location>
</feature>
<dbReference type="InterPro" id="IPR025944">
    <property type="entry name" value="Sigma_54_int_dom_CS"/>
</dbReference>
<comment type="caution">
    <text evidence="12">The sequence shown here is derived from an EMBL/GenBank/DDBJ whole genome shotgun (WGS) entry which is preliminary data.</text>
</comment>
<gene>
    <name evidence="12" type="ORF">N177_3030</name>
</gene>
<dbReference type="SMART" id="SM00091">
    <property type="entry name" value="PAS"/>
    <property type="match status" value="1"/>
</dbReference>
<keyword evidence="2" id="KW-0067">ATP-binding</keyword>
<dbReference type="GO" id="GO:0043565">
    <property type="term" value="F:sequence-specific DNA binding"/>
    <property type="evidence" value="ECO:0007669"/>
    <property type="project" value="InterPro"/>
</dbReference>
<evidence type="ECO:0000256" key="1">
    <source>
        <dbReference type="ARBA" id="ARBA00022741"/>
    </source>
</evidence>
<evidence type="ECO:0000259" key="10">
    <source>
        <dbReference type="PROSITE" id="PS50045"/>
    </source>
</evidence>
<dbReference type="GO" id="GO:0005524">
    <property type="term" value="F:ATP binding"/>
    <property type="evidence" value="ECO:0007669"/>
    <property type="project" value="UniProtKB-KW"/>
</dbReference>
<keyword evidence="6" id="KW-0010">Activator</keyword>
<keyword evidence="13" id="KW-1185">Reference proteome</keyword>
<dbReference type="RefSeq" id="WP_023433153.1">
    <property type="nucleotide sequence ID" value="NZ_AWXZ01000038.1"/>
</dbReference>
<keyword evidence="8" id="KW-0175">Coiled coil</keyword>
<dbReference type="GO" id="GO:0006355">
    <property type="term" value="P:regulation of DNA-templated transcription"/>
    <property type="evidence" value="ECO:0007669"/>
    <property type="project" value="InterPro"/>
</dbReference>
<dbReference type="CDD" id="cd00130">
    <property type="entry name" value="PAS"/>
    <property type="match status" value="1"/>
</dbReference>
<dbReference type="InterPro" id="IPR009057">
    <property type="entry name" value="Homeodomain-like_sf"/>
</dbReference>
<dbReference type="Pfam" id="PF02954">
    <property type="entry name" value="HTH_8"/>
    <property type="match status" value="1"/>
</dbReference>
<evidence type="ECO:0000256" key="5">
    <source>
        <dbReference type="ARBA" id="ARBA00023125"/>
    </source>
</evidence>
<protein>
    <submittedName>
        <fullName evidence="12">Sigma54 specific transcriptional regulator, Fis family</fullName>
    </submittedName>
</protein>
<dbReference type="GO" id="GO:0000160">
    <property type="term" value="P:phosphorelay signal transduction system"/>
    <property type="evidence" value="ECO:0007669"/>
    <property type="project" value="UniProtKB-KW"/>
</dbReference>
<feature type="domain" description="Sigma-54 factor interaction" evidence="10">
    <location>
        <begin position="233"/>
        <end position="463"/>
    </location>
</feature>
<dbReference type="SUPFAM" id="SSF55785">
    <property type="entry name" value="PYP-like sensor domain (PAS domain)"/>
    <property type="match status" value="1"/>
</dbReference>
<organism evidence="12 13">
    <name type="scientific">Lutibaculum baratangense AMV1</name>
    <dbReference type="NCBI Taxonomy" id="631454"/>
    <lineage>
        <taxon>Bacteria</taxon>
        <taxon>Pseudomonadati</taxon>
        <taxon>Pseudomonadota</taxon>
        <taxon>Alphaproteobacteria</taxon>
        <taxon>Hyphomicrobiales</taxon>
        <taxon>Tepidamorphaceae</taxon>
        <taxon>Lutibaculum</taxon>
    </lineage>
</organism>
<keyword evidence="7" id="KW-0804">Transcription</keyword>
<evidence type="ECO:0000256" key="7">
    <source>
        <dbReference type="ARBA" id="ARBA00023163"/>
    </source>
</evidence>
<dbReference type="AlphaFoldDB" id="V4RKL3"/>
<evidence type="ECO:0000256" key="6">
    <source>
        <dbReference type="ARBA" id="ARBA00023159"/>
    </source>
</evidence>
<evidence type="ECO:0000256" key="3">
    <source>
        <dbReference type="ARBA" id="ARBA00023012"/>
    </source>
</evidence>
<sequence>MDDTCAELQGLLVADLEGRIFCAVGCAASQEFRTLASDRRWLSETRGKRIRPVTIDGTDHIVLAAPLPGADALIVRSAPSNATIDFVTSVDFAYDIIEHMVTNPFEAMTVVDAEGRIVYVSPVHERFFGISLGEARGKPVRQVIENTRLDKVVKSGRAEIGDIQRMNGEGRVVSRVPIRRDGEVVGAVGRVMFKGPEQLQALSRRISDLESEVEFYRRAASTVERRSYGLDDILGESAAMRRLREEIIKVAPLEISVLISGESGTGKELVAQAIHRLSPRRDAHIVMVNAATLPETLVEAELFGYEPGAFTGADRKGRKGKFEQADEGTIFLDEIGDMPLEVQAKLLRVLQDRIVEPIGGNRPREVDFRLVTATNRDLQAQVAEGRFRLDLYYRISPIVIEVPPLRSRTADIPLLASHFLHRVADQNRRRPPEITDQALDYLQEQAWPGNVRQLRHEIERAFVFAENDRITADLFARYGDRPTETPAPPMRDLPTPRPQGTTMKEILAQAEREHIREALARYNGNKKKVAEELGISRSYLYKLLGEGVI</sequence>
<evidence type="ECO:0000313" key="12">
    <source>
        <dbReference type="EMBL" id="ESR23800.1"/>
    </source>
</evidence>
<dbReference type="InterPro" id="IPR002078">
    <property type="entry name" value="Sigma_54_int"/>
</dbReference>
<dbReference type="InterPro" id="IPR025943">
    <property type="entry name" value="Sigma_54_int_dom_ATP-bd_2"/>
</dbReference>
<name>V4RKL3_9HYPH</name>
<dbReference type="PROSITE" id="PS00676">
    <property type="entry name" value="SIGMA54_INTERACT_2"/>
    <property type="match status" value="1"/>
</dbReference>
<dbReference type="eggNOG" id="COG3829">
    <property type="taxonomic scope" value="Bacteria"/>
</dbReference>
<dbReference type="InterPro" id="IPR035965">
    <property type="entry name" value="PAS-like_dom_sf"/>
</dbReference>
<dbReference type="InterPro" id="IPR027417">
    <property type="entry name" value="P-loop_NTPase"/>
</dbReference>
<evidence type="ECO:0000256" key="2">
    <source>
        <dbReference type="ARBA" id="ARBA00022840"/>
    </source>
</evidence>
<evidence type="ECO:0000259" key="11">
    <source>
        <dbReference type="PROSITE" id="PS50112"/>
    </source>
</evidence>
<feature type="region of interest" description="Disordered" evidence="9">
    <location>
        <begin position="479"/>
        <end position="498"/>
    </location>
</feature>
<evidence type="ECO:0000313" key="13">
    <source>
        <dbReference type="Proteomes" id="UP000017819"/>
    </source>
</evidence>
<dbReference type="Pfam" id="PF13426">
    <property type="entry name" value="PAS_9"/>
    <property type="match status" value="1"/>
</dbReference>
<dbReference type="Gene3D" id="3.30.450.20">
    <property type="entry name" value="PAS domain"/>
    <property type="match status" value="1"/>
</dbReference>
<dbReference type="PROSITE" id="PS00675">
    <property type="entry name" value="SIGMA54_INTERACT_1"/>
    <property type="match status" value="1"/>
</dbReference>
<dbReference type="SUPFAM" id="SSF46689">
    <property type="entry name" value="Homeodomain-like"/>
    <property type="match status" value="1"/>
</dbReference>
<dbReference type="Proteomes" id="UP000017819">
    <property type="component" value="Unassembled WGS sequence"/>
</dbReference>
<evidence type="ECO:0000256" key="4">
    <source>
        <dbReference type="ARBA" id="ARBA00023015"/>
    </source>
</evidence>
<dbReference type="Pfam" id="PF25601">
    <property type="entry name" value="AAA_lid_14"/>
    <property type="match status" value="1"/>
</dbReference>
<dbReference type="Gene3D" id="1.10.10.60">
    <property type="entry name" value="Homeodomain-like"/>
    <property type="match status" value="1"/>
</dbReference>
<feature type="compositionally biased region" description="Pro residues" evidence="9">
    <location>
        <begin position="485"/>
        <end position="497"/>
    </location>
</feature>
<feature type="coiled-coil region" evidence="8">
    <location>
        <begin position="199"/>
        <end position="226"/>
    </location>
</feature>
<dbReference type="InterPro" id="IPR002197">
    <property type="entry name" value="HTH_Fis"/>
</dbReference>
<keyword evidence="1" id="KW-0547">Nucleotide-binding</keyword>
<dbReference type="Gene3D" id="3.40.50.300">
    <property type="entry name" value="P-loop containing nucleotide triphosphate hydrolases"/>
    <property type="match status" value="1"/>
</dbReference>
<dbReference type="PROSITE" id="PS50112">
    <property type="entry name" value="PAS"/>
    <property type="match status" value="1"/>
</dbReference>
<dbReference type="Gene3D" id="1.10.8.60">
    <property type="match status" value="1"/>
</dbReference>
<evidence type="ECO:0000256" key="8">
    <source>
        <dbReference type="SAM" id="Coils"/>
    </source>
</evidence>
<dbReference type="InterPro" id="IPR000014">
    <property type="entry name" value="PAS"/>
</dbReference>
<dbReference type="PANTHER" id="PTHR32071:SF117">
    <property type="entry name" value="PTS-DEPENDENT DIHYDROXYACETONE KINASE OPERON REGULATORY PROTEIN-RELATED"/>
    <property type="match status" value="1"/>
</dbReference>